<dbReference type="OrthoDB" id="201153at2759"/>
<dbReference type="RefSeq" id="XP_004338734.1">
    <property type="nucleotide sequence ID" value="XM_004338686.1"/>
</dbReference>
<protein>
    <submittedName>
        <fullName evidence="2">Uncharacterized protein</fullName>
    </submittedName>
</protein>
<evidence type="ECO:0000313" key="2">
    <source>
        <dbReference type="EMBL" id="ELR16721.1"/>
    </source>
</evidence>
<feature type="region of interest" description="Disordered" evidence="1">
    <location>
        <begin position="112"/>
        <end position="174"/>
    </location>
</feature>
<name>L8GXB3_ACACF</name>
<dbReference type="PANTHER" id="PTHR43851">
    <property type="match status" value="1"/>
</dbReference>
<dbReference type="GeneID" id="14917272"/>
<dbReference type="Proteomes" id="UP000011083">
    <property type="component" value="Unassembled WGS sequence"/>
</dbReference>
<evidence type="ECO:0000313" key="3">
    <source>
        <dbReference type="Proteomes" id="UP000011083"/>
    </source>
</evidence>
<evidence type="ECO:0000256" key="1">
    <source>
        <dbReference type="SAM" id="MobiDB-lite"/>
    </source>
</evidence>
<dbReference type="PANTHER" id="PTHR43851:SF3">
    <property type="entry name" value="COENZYME Q8"/>
    <property type="match status" value="1"/>
</dbReference>
<dbReference type="GO" id="GO:0006744">
    <property type="term" value="P:ubiquinone biosynthetic process"/>
    <property type="evidence" value="ECO:0007669"/>
    <property type="project" value="TreeGrafter"/>
</dbReference>
<accession>L8GXB3</accession>
<keyword evidence="3" id="KW-1185">Reference proteome</keyword>
<dbReference type="AlphaFoldDB" id="L8GXB3"/>
<dbReference type="InterPro" id="IPR051409">
    <property type="entry name" value="Atypical_kinase_ADCK"/>
</dbReference>
<dbReference type="KEGG" id="acan:ACA1_090190"/>
<organism evidence="2 3">
    <name type="scientific">Acanthamoeba castellanii (strain ATCC 30010 / Neff)</name>
    <dbReference type="NCBI Taxonomy" id="1257118"/>
    <lineage>
        <taxon>Eukaryota</taxon>
        <taxon>Amoebozoa</taxon>
        <taxon>Discosea</taxon>
        <taxon>Longamoebia</taxon>
        <taxon>Centramoebida</taxon>
        <taxon>Acanthamoebidae</taxon>
        <taxon>Acanthamoeba</taxon>
    </lineage>
</organism>
<proteinExistence type="predicted"/>
<reference evidence="2 3" key="1">
    <citation type="journal article" date="2013" name="Genome Biol.">
        <title>Genome of Acanthamoeba castellanii highlights extensive lateral gene transfer and early evolution of tyrosine kinase signaling.</title>
        <authorList>
            <person name="Clarke M."/>
            <person name="Lohan A.J."/>
            <person name="Liu B."/>
            <person name="Lagkouvardos I."/>
            <person name="Roy S."/>
            <person name="Zafar N."/>
            <person name="Bertelli C."/>
            <person name="Schilde C."/>
            <person name="Kianianmomeni A."/>
            <person name="Burglin T.R."/>
            <person name="Frech C."/>
            <person name="Turcotte B."/>
            <person name="Kopec K.O."/>
            <person name="Synnott J.M."/>
            <person name="Choo C."/>
            <person name="Paponov I."/>
            <person name="Finkler A."/>
            <person name="Soon Heng Tan C."/>
            <person name="Hutchins A.P."/>
            <person name="Weinmeier T."/>
            <person name="Rattei T."/>
            <person name="Chu J.S."/>
            <person name="Gimenez G."/>
            <person name="Irimia M."/>
            <person name="Rigden D.J."/>
            <person name="Fitzpatrick D.A."/>
            <person name="Lorenzo-Morales J."/>
            <person name="Bateman A."/>
            <person name="Chiu C.H."/>
            <person name="Tang P."/>
            <person name="Hegemann P."/>
            <person name="Fromm H."/>
            <person name="Raoult D."/>
            <person name="Greub G."/>
            <person name="Miranda-Saavedra D."/>
            <person name="Chen N."/>
            <person name="Nash P."/>
            <person name="Ginger M.L."/>
            <person name="Horn M."/>
            <person name="Schaap P."/>
            <person name="Caler L."/>
            <person name="Loftus B."/>
        </authorList>
    </citation>
    <scope>NUCLEOTIDE SEQUENCE [LARGE SCALE GENOMIC DNA]</scope>
    <source>
        <strain evidence="2 3">Neff</strain>
    </source>
</reference>
<dbReference type="STRING" id="1257118.L8GXB3"/>
<feature type="compositionally biased region" description="Low complexity" evidence="1">
    <location>
        <begin position="129"/>
        <end position="140"/>
    </location>
</feature>
<sequence>MKRAAGTLSGSAPTHLGDFLRVTQGAYLVADQFAAQAAVNNRASMLGRAIFRSPPPAMRTTSADAATATAPQTGASAAEIATTQDVAASSSVLAPPVVVPIPPVAPAPTTATALPPHAVHSPVPPSAPAPSALAESTPAPQAAKLSGAGAKVEAQAPPLEEPLTKTAPPPRPTFDRIKYLQEQQQRIKENSKQRKVPSSQVGRLWHFGGLGVRMGMGTLGEAAMRTVGLGSSASAHPAVTPANAQRLTNTLGRMRGAALKLGQMLSIQDSALIPPELAEILDRVRYAADRMPDQQLEVPITKWLQYTRQLTNLTALSHTGCHEP</sequence>
<dbReference type="EMBL" id="KB007985">
    <property type="protein sequence ID" value="ELR16721.1"/>
    <property type="molecule type" value="Genomic_DNA"/>
</dbReference>
<feature type="compositionally biased region" description="Low complexity" evidence="1">
    <location>
        <begin position="112"/>
        <end position="121"/>
    </location>
</feature>
<gene>
    <name evidence="2" type="ORF">ACA1_090190</name>
</gene>
<dbReference type="VEuPathDB" id="AmoebaDB:ACA1_090190"/>